<feature type="transmembrane region" description="Helical" evidence="2">
    <location>
        <begin position="181"/>
        <end position="202"/>
    </location>
</feature>
<evidence type="ECO:0000313" key="3">
    <source>
        <dbReference type="EMBL" id="NEA22627.1"/>
    </source>
</evidence>
<feature type="compositionally biased region" description="Low complexity" evidence="1">
    <location>
        <begin position="305"/>
        <end position="325"/>
    </location>
</feature>
<keyword evidence="2" id="KW-0812">Transmembrane</keyword>
<proteinExistence type="predicted"/>
<dbReference type="AlphaFoldDB" id="A0A6L9QAV3"/>
<feature type="transmembrane region" description="Helical" evidence="2">
    <location>
        <begin position="148"/>
        <end position="169"/>
    </location>
</feature>
<evidence type="ECO:0008006" key="5">
    <source>
        <dbReference type="Google" id="ProtNLM"/>
    </source>
</evidence>
<reference evidence="3 4" key="1">
    <citation type="submission" date="2020-01" db="EMBL/GenBank/DDBJ databases">
        <title>Insect and environment-associated Actinomycetes.</title>
        <authorList>
            <person name="Currrie C."/>
            <person name="Chevrette M."/>
            <person name="Carlson C."/>
            <person name="Stubbendieck R."/>
            <person name="Wendt-Pienkowski E."/>
        </authorList>
    </citation>
    <scope>NUCLEOTIDE SEQUENCE [LARGE SCALE GENOMIC DNA]</scope>
    <source>
        <strain evidence="3 4">SID10258</strain>
    </source>
</reference>
<evidence type="ECO:0000256" key="2">
    <source>
        <dbReference type="SAM" id="Phobius"/>
    </source>
</evidence>
<feature type="region of interest" description="Disordered" evidence="1">
    <location>
        <begin position="395"/>
        <end position="426"/>
    </location>
</feature>
<keyword evidence="2" id="KW-1133">Transmembrane helix</keyword>
<dbReference type="Proteomes" id="UP000475532">
    <property type="component" value="Unassembled WGS sequence"/>
</dbReference>
<dbReference type="RefSeq" id="WP_163054409.1">
    <property type="nucleotide sequence ID" value="NZ_JAAGLI010000213.1"/>
</dbReference>
<sequence>MSKRTKSPRLIWRSRPDVVATVQDQTTQAEHLARIPGQDRLTDPRTNPAVRAVADQLRNEQHRLLLQAEHVRAKRRHRVHDRRAADAELTLEAIQRARQASSPARSVLALHRGRIRFLGAALTASVVLSTGSAAGVNQLAVNLDAPALTGWVAEIGMVGLSTLAILYRAHLSQHGWTAGRAHNWLLWALAVVPLLASVAANALSAGPVGVACSIGAATFGAFAHLIGDASAEALRARAAEVTGDDEDRLRAVALGEALFSAPHAPHAHGGEDRAEPAHAEEPARPHTEPRTETAPHPAPPHRTEAPAQPAHAAAPHTAQDTAPHTDTPAQPARRTATVTPINGARAEWAARIADEIRTARAEGRTWEPDYDNLMARTNFKRRWCEARVAEARTLAARTPHAEPAHPREPHADDGDPERADRTGTDA</sequence>
<feature type="transmembrane region" description="Helical" evidence="2">
    <location>
        <begin position="208"/>
        <end position="227"/>
    </location>
</feature>
<protein>
    <recommendedName>
        <fullName evidence="5">DUF2637 domain-containing protein</fullName>
    </recommendedName>
</protein>
<feature type="transmembrane region" description="Helical" evidence="2">
    <location>
        <begin position="115"/>
        <end position="136"/>
    </location>
</feature>
<evidence type="ECO:0000256" key="1">
    <source>
        <dbReference type="SAM" id="MobiDB-lite"/>
    </source>
</evidence>
<comment type="caution">
    <text evidence="3">The sequence shown here is derived from an EMBL/GenBank/DDBJ whole genome shotgun (WGS) entry which is preliminary data.</text>
</comment>
<dbReference type="EMBL" id="JAAGLI010000213">
    <property type="protein sequence ID" value="NEA22627.1"/>
    <property type="molecule type" value="Genomic_DNA"/>
</dbReference>
<evidence type="ECO:0000313" key="4">
    <source>
        <dbReference type="Proteomes" id="UP000475532"/>
    </source>
</evidence>
<feature type="region of interest" description="Disordered" evidence="1">
    <location>
        <begin position="262"/>
        <end position="340"/>
    </location>
</feature>
<organism evidence="3 4">
    <name type="scientific">Actinomadura bangladeshensis</name>
    <dbReference type="NCBI Taxonomy" id="453573"/>
    <lineage>
        <taxon>Bacteria</taxon>
        <taxon>Bacillati</taxon>
        <taxon>Actinomycetota</taxon>
        <taxon>Actinomycetes</taxon>
        <taxon>Streptosporangiales</taxon>
        <taxon>Thermomonosporaceae</taxon>
        <taxon>Actinomadura</taxon>
    </lineage>
</organism>
<gene>
    <name evidence="3" type="ORF">G3I70_08995</name>
</gene>
<feature type="compositionally biased region" description="Basic and acidic residues" evidence="1">
    <location>
        <begin position="399"/>
        <end position="426"/>
    </location>
</feature>
<name>A0A6L9QAV3_9ACTN</name>
<feature type="compositionally biased region" description="Basic and acidic residues" evidence="1">
    <location>
        <begin position="268"/>
        <end position="293"/>
    </location>
</feature>
<keyword evidence="2" id="KW-0472">Membrane</keyword>
<accession>A0A6L9QAV3</accession>